<dbReference type="Pfam" id="PF13976">
    <property type="entry name" value="gag_pre-integrs"/>
    <property type="match status" value="1"/>
</dbReference>
<dbReference type="RefSeq" id="XP_038988583.1">
    <property type="nucleotide sequence ID" value="XM_039132655.1"/>
</dbReference>
<dbReference type="Pfam" id="PF14223">
    <property type="entry name" value="Retrotran_gag_2"/>
    <property type="match status" value="1"/>
</dbReference>
<dbReference type="GeneID" id="120112770"/>
<feature type="domain" description="Integrase catalytic" evidence="5">
    <location>
        <begin position="423"/>
        <end position="589"/>
    </location>
</feature>
<gene>
    <name evidence="7" type="primary">LOC120112770</name>
</gene>
<dbReference type="InterPro" id="IPR043502">
    <property type="entry name" value="DNA/RNA_pol_sf"/>
</dbReference>
<dbReference type="Proteomes" id="UP000228380">
    <property type="component" value="Chromosome 1"/>
</dbReference>
<dbReference type="Gene3D" id="3.30.420.10">
    <property type="entry name" value="Ribonuclease H-like superfamily/Ribonuclease H"/>
    <property type="match status" value="1"/>
</dbReference>
<dbReference type="Pfam" id="PF00665">
    <property type="entry name" value="rve"/>
    <property type="match status" value="1"/>
</dbReference>
<dbReference type="InterPro" id="IPR013103">
    <property type="entry name" value="RVT_2"/>
</dbReference>
<keyword evidence="3" id="KW-0064">Aspartyl protease</keyword>
<dbReference type="PANTHER" id="PTHR42648">
    <property type="entry name" value="TRANSPOSASE, PUTATIVE-RELATED"/>
    <property type="match status" value="1"/>
</dbReference>
<dbReference type="InterPro" id="IPR025724">
    <property type="entry name" value="GAG-pre-integrase_dom"/>
</dbReference>
<evidence type="ECO:0000256" key="2">
    <source>
        <dbReference type="ARBA" id="ARBA00022723"/>
    </source>
</evidence>
<accession>A0A8B9AXM7</accession>
<dbReference type="OrthoDB" id="1921865at2759"/>
<keyword evidence="6" id="KW-1185">Reference proteome</keyword>
<evidence type="ECO:0000259" key="5">
    <source>
        <dbReference type="PROSITE" id="PS50994"/>
    </source>
</evidence>
<dbReference type="PANTHER" id="PTHR42648:SF32">
    <property type="entry name" value="RIBONUCLEASE H-LIKE DOMAIN, GAG-PRE-INTEGRASE DOMAIN PROTEIN-RELATED"/>
    <property type="match status" value="1"/>
</dbReference>
<feature type="non-terminal residue" evidence="7">
    <location>
        <position position="1"/>
    </location>
</feature>
<keyword evidence="2" id="KW-0479">Metal-binding</keyword>
<keyword evidence="1" id="KW-0645">Protease</keyword>
<dbReference type="SUPFAM" id="SSF53098">
    <property type="entry name" value="Ribonuclease H-like"/>
    <property type="match status" value="1"/>
</dbReference>
<dbReference type="Pfam" id="PF22936">
    <property type="entry name" value="Pol_BBD"/>
    <property type="match status" value="1"/>
</dbReference>
<protein>
    <submittedName>
        <fullName evidence="7">Uncharacterized protein LOC120112770</fullName>
    </submittedName>
</protein>
<proteinExistence type="predicted"/>
<evidence type="ECO:0000313" key="7">
    <source>
        <dbReference type="RefSeq" id="XP_038988583.1"/>
    </source>
</evidence>
<dbReference type="InterPro" id="IPR039537">
    <property type="entry name" value="Retrotran_Ty1/copia-like"/>
</dbReference>
<dbReference type="KEGG" id="pda:120112770"/>
<dbReference type="SUPFAM" id="SSF56672">
    <property type="entry name" value="DNA/RNA polymerases"/>
    <property type="match status" value="1"/>
</dbReference>
<dbReference type="InterPro" id="IPR054722">
    <property type="entry name" value="PolX-like_BBD"/>
</dbReference>
<reference evidence="7" key="2">
    <citation type="submission" date="2025-08" db="UniProtKB">
        <authorList>
            <consortium name="RefSeq"/>
        </authorList>
    </citation>
    <scope>IDENTIFICATION</scope>
    <source>
        <tissue evidence="7">Young leaves</tissue>
    </source>
</reference>
<feature type="non-terminal residue" evidence="7">
    <location>
        <position position="1059"/>
    </location>
</feature>
<reference evidence="6" key="1">
    <citation type="journal article" date="2019" name="Nat. Commun.">
        <title>Genome-wide association mapping of date palm fruit traits.</title>
        <authorList>
            <person name="Hazzouri K.M."/>
            <person name="Gros-Balthazard M."/>
            <person name="Flowers J.M."/>
            <person name="Copetti D."/>
            <person name="Lemansour A."/>
            <person name="Lebrun M."/>
            <person name="Masmoudi K."/>
            <person name="Ferrand S."/>
            <person name="Dhar M.I."/>
            <person name="Fresquez Z.A."/>
            <person name="Rosas U."/>
            <person name="Zhang J."/>
            <person name="Talag J."/>
            <person name="Lee S."/>
            <person name="Kudrna D."/>
            <person name="Powell R.F."/>
            <person name="Leitch I.J."/>
            <person name="Krueger R.R."/>
            <person name="Wing R.A."/>
            <person name="Amiri K.M.A."/>
            <person name="Purugganan M.D."/>
        </authorList>
    </citation>
    <scope>NUCLEOTIDE SEQUENCE [LARGE SCALE GENOMIC DNA]</scope>
    <source>
        <strain evidence="6">cv. Khalas</strain>
    </source>
</reference>
<dbReference type="CDD" id="cd09272">
    <property type="entry name" value="RNase_HI_RT_Ty1"/>
    <property type="match status" value="1"/>
</dbReference>
<organism evidence="6 7">
    <name type="scientific">Phoenix dactylifera</name>
    <name type="common">Date palm</name>
    <dbReference type="NCBI Taxonomy" id="42345"/>
    <lineage>
        <taxon>Eukaryota</taxon>
        <taxon>Viridiplantae</taxon>
        <taxon>Streptophyta</taxon>
        <taxon>Embryophyta</taxon>
        <taxon>Tracheophyta</taxon>
        <taxon>Spermatophyta</taxon>
        <taxon>Magnoliopsida</taxon>
        <taxon>Liliopsida</taxon>
        <taxon>Arecaceae</taxon>
        <taxon>Coryphoideae</taxon>
        <taxon>Phoeniceae</taxon>
        <taxon>Phoenix</taxon>
    </lineage>
</organism>
<name>A0A8B9AXM7_PHODC</name>
<keyword evidence="4" id="KW-0378">Hydrolase</keyword>
<dbReference type="GO" id="GO:0006508">
    <property type="term" value="P:proteolysis"/>
    <property type="evidence" value="ECO:0007669"/>
    <property type="project" value="UniProtKB-KW"/>
</dbReference>
<evidence type="ECO:0000256" key="1">
    <source>
        <dbReference type="ARBA" id="ARBA00022670"/>
    </source>
</evidence>
<evidence type="ECO:0000256" key="3">
    <source>
        <dbReference type="ARBA" id="ARBA00022750"/>
    </source>
</evidence>
<dbReference type="InterPro" id="IPR001584">
    <property type="entry name" value="Integrase_cat-core"/>
</dbReference>
<dbReference type="PROSITE" id="PS50994">
    <property type="entry name" value="INTEGRASE"/>
    <property type="match status" value="1"/>
</dbReference>
<dbReference type="InterPro" id="IPR036397">
    <property type="entry name" value="RNaseH_sf"/>
</dbReference>
<dbReference type="InterPro" id="IPR012337">
    <property type="entry name" value="RNaseH-like_sf"/>
</dbReference>
<evidence type="ECO:0000256" key="4">
    <source>
        <dbReference type="ARBA" id="ARBA00022801"/>
    </source>
</evidence>
<dbReference type="Pfam" id="PF07727">
    <property type="entry name" value="RVT_2"/>
    <property type="match status" value="1"/>
</dbReference>
<dbReference type="AlphaFoldDB" id="A0A8B9AXM7"/>
<dbReference type="GO" id="GO:0004190">
    <property type="term" value="F:aspartic-type endopeptidase activity"/>
    <property type="evidence" value="ECO:0007669"/>
    <property type="project" value="UniProtKB-KW"/>
</dbReference>
<dbReference type="GO" id="GO:0015074">
    <property type="term" value="P:DNA integration"/>
    <property type="evidence" value="ECO:0007669"/>
    <property type="project" value="InterPro"/>
</dbReference>
<dbReference type="GO" id="GO:0003676">
    <property type="term" value="F:nucleic acid binding"/>
    <property type="evidence" value="ECO:0007669"/>
    <property type="project" value="InterPro"/>
</dbReference>
<evidence type="ECO:0000313" key="6">
    <source>
        <dbReference type="Proteomes" id="UP000228380"/>
    </source>
</evidence>
<sequence length="1059" mass="120527">QATNRPPLFNGTNYTYWKTRMKIFIQAQDYALWRVIVKGPQEPSHVVNGIRVPKPEEDWDENDDRMAQLNSRAMNSLFCSLDVNEFNRVSTCSSAKEIWDRLEVTHEGTNQVKESKMNILVHKYELFKMEPNETITCMFTRFTDIINGLKSLDKSYTNPELVSKILRSLPKAWEAKVTAIVEAKDLNTLGLEQLLGSLMTHELTMKQHEEELPKKRTIALKATSSVCEEESSESLDSGCSRHMTGDKSLFVTLESKEGGLVTFGDNAKGRIIGVGKISISPSSFIDNVLLVNGLKHNLLSISQFCDKGFKVSFESSLCIISSPIDNEIILTGHRHGNVYMVDLDDLTMKDGQCLVAMNPKVNETSWLWHRRLGHASMDLISKLITKDLVKGLPKIDFEKNKICAACQLGKQTRSSFKSKNIVSTSKPLELIHMDLFGPTRTASLGGKKFGLVIVDDFSRFTWVSFLAHKDESFPAFIKFHNRVSNELNLKLKAIRSDHGTEFENQYFKKFCEENGINHNFSAPRTPQQNGVVERKNRTLADMARTMLCESDLPKYFWAEAINTSCYILNRALVRSILKKTPYELIKSKKPNISYFHVFGCRCFILNNGKDNLSKFSAKSDEGIFLGYSSSSRAYRVFNKRTLVVEESIHVVFDELEAIRLLLAYACFMDFKLYQMDVKSAFLNGYIMEEVYVGQPPGFENHLHPDYVYKLHKALYGLKQAPRAWYERLSNFLIENKFKRGNVDKTLFIKRKGNDLLLVQIYVDDIIFGATNDSLCQEFAKLMQGEFKMSMMGELNFFLGLQIKQSEEGIFISQSKYIKEMLEKFKIKDAKEISTPMGSSCKLDKDEKGKSIDCKLYRGMIGSLLYLTASRPDILFSVCMCARYQACPKESHLQAVKRIFRYLVGTSNVGLWYSKQSDINLIAYSDADFAGCKLDRKSTSGTCQFLGANLVSWFSKKQNSVALSTAEAEYIAAGSCCAQVLWIKQQLEDFGIKMDNIPIKCDNTSAINLTKNPVQHSKSKHIEIRHHFIRDHVLKNDVVIEYVCTENQLADIFTKPLCKD</sequence>
<dbReference type="GO" id="GO:0046872">
    <property type="term" value="F:metal ion binding"/>
    <property type="evidence" value="ECO:0007669"/>
    <property type="project" value="UniProtKB-KW"/>
</dbReference>